<sequence>MRELLHPLDGLRCSTCLNENTLWLDLVRALVECRECGQTALIVPDADEGRTV</sequence>
<evidence type="ECO:0000313" key="2">
    <source>
        <dbReference type="Proteomes" id="UP000198683"/>
    </source>
</evidence>
<dbReference type="AlphaFoldDB" id="A0A1G9RK92"/>
<dbReference type="RefSeq" id="WP_176903498.1">
    <property type="nucleotide sequence ID" value="NZ_FNFB01000046.1"/>
</dbReference>
<name>A0A1G9RK92_9ACTN</name>
<reference evidence="1 2" key="1">
    <citation type="submission" date="2016-10" db="EMBL/GenBank/DDBJ databases">
        <authorList>
            <person name="de Groot N.N."/>
        </authorList>
    </citation>
    <scope>NUCLEOTIDE SEQUENCE [LARGE SCALE GENOMIC DNA]</scope>
    <source>
        <strain evidence="1 2">CGMCC 4.5681</strain>
    </source>
</reference>
<proteinExistence type="predicted"/>
<organism evidence="1 2">
    <name type="scientific">Nonomuraea maritima</name>
    <dbReference type="NCBI Taxonomy" id="683260"/>
    <lineage>
        <taxon>Bacteria</taxon>
        <taxon>Bacillati</taxon>
        <taxon>Actinomycetota</taxon>
        <taxon>Actinomycetes</taxon>
        <taxon>Streptosporangiales</taxon>
        <taxon>Streptosporangiaceae</taxon>
        <taxon>Nonomuraea</taxon>
    </lineage>
</organism>
<dbReference type="Proteomes" id="UP000198683">
    <property type="component" value="Unassembled WGS sequence"/>
</dbReference>
<evidence type="ECO:0000313" key="1">
    <source>
        <dbReference type="EMBL" id="SDM22825.1"/>
    </source>
</evidence>
<accession>A0A1G9RK92</accession>
<dbReference type="STRING" id="683260.SAMN05421874_14610"/>
<keyword evidence="2" id="KW-1185">Reference proteome</keyword>
<gene>
    <name evidence="1" type="ORF">SAMN05421874_14610</name>
</gene>
<protein>
    <submittedName>
        <fullName evidence="1">Uncharacterized protein</fullName>
    </submittedName>
</protein>
<dbReference type="EMBL" id="FNFB01000046">
    <property type="protein sequence ID" value="SDM22825.1"/>
    <property type="molecule type" value="Genomic_DNA"/>
</dbReference>